<evidence type="ECO:0000313" key="3">
    <source>
        <dbReference type="EMBL" id="KYM85164.1"/>
    </source>
</evidence>
<dbReference type="InterPro" id="IPR038973">
    <property type="entry name" value="MutL/Mlh/Pms-like"/>
</dbReference>
<dbReference type="Gene3D" id="3.30.1370.100">
    <property type="entry name" value="MutL, C-terminal domain, regulatory subdomain"/>
    <property type="match status" value="1"/>
</dbReference>
<dbReference type="PANTHER" id="PTHR10073:SF47">
    <property type="entry name" value="DNA MISMATCH REPAIR PROTEIN MLH3"/>
    <property type="match status" value="1"/>
</dbReference>
<dbReference type="SMART" id="SM00853">
    <property type="entry name" value="MutL_C"/>
    <property type="match status" value="1"/>
</dbReference>
<comment type="similarity">
    <text evidence="1">Belongs to the DNA mismatch repair MutL/HexB family.</text>
</comment>
<dbReference type="GO" id="GO:0032300">
    <property type="term" value="C:mismatch repair complex"/>
    <property type="evidence" value="ECO:0007669"/>
    <property type="project" value="InterPro"/>
</dbReference>
<evidence type="ECO:0000256" key="1">
    <source>
        <dbReference type="ARBA" id="ARBA00006082"/>
    </source>
</evidence>
<dbReference type="GO" id="GO:0005524">
    <property type="term" value="F:ATP binding"/>
    <property type="evidence" value="ECO:0007669"/>
    <property type="project" value="InterPro"/>
</dbReference>
<dbReference type="Proteomes" id="UP000078540">
    <property type="component" value="Unassembled WGS sequence"/>
</dbReference>
<dbReference type="GO" id="GO:0006298">
    <property type="term" value="P:mismatch repair"/>
    <property type="evidence" value="ECO:0007669"/>
    <property type="project" value="InterPro"/>
</dbReference>
<dbReference type="SUPFAM" id="SSF55874">
    <property type="entry name" value="ATPase domain of HSP90 chaperone/DNA topoisomerase II/histidine kinase"/>
    <property type="match status" value="1"/>
</dbReference>
<gene>
    <name evidence="3" type="ORF">ALC53_04953</name>
</gene>
<dbReference type="AlphaFoldDB" id="A0A195BJ76"/>
<dbReference type="PANTHER" id="PTHR10073">
    <property type="entry name" value="DNA MISMATCH REPAIR PROTEIN MLH, PMS, MUTL"/>
    <property type="match status" value="1"/>
</dbReference>
<accession>A0A195BJ76</accession>
<dbReference type="InterPro" id="IPR042120">
    <property type="entry name" value="MutL_C_dimsub"/>
</dbReference>
<dbReference type="Pfam" id="PF08676">
    <property type="entry name" value="MutL_C"/>
    <property type="match status" value="1"/>
</dbReference>
<proteinExistence type="inferred from homology"/>
<dbReference type="GO" id="GO:0016887">
    <property type="term" value="F:ATP hydrolysis activity"/>
    <property type="evidence" value="ECO:0007669"/>
    <property type="project" value="InterPro"/>
</dbReference>
<reference evidence="3 4" key="1">
    <citation type="submission" date="2015-09" db="EMBL/GenBank/DDBJ databases">
        <title>Atta colombica WGS genome.</title>
        <authorList>
            <person name="Nygaard S."/>
            <person name="Hu H."/>
            <person name="Boomsma J."/>
            <person name="Zhang G."/>
        </authorList>
    </citation>
    <scope>NUCLEOTIDE SEQUENCE [LARGE SCALE GENOMIC DNA]</scope>
    <source>
        <strain evidence="3">Treedump-2</strain>
        <tissue evidence="3">Whole body</tissue>
    </source>
</reference>
<dbReference type="SUPFAM" id="SSF118116">
    <property type="entry name" value="DNA mismatch repair protein MutL"/>
    <property type="match status" value="1"/>
</dbReference>
<dbReference type="InterPro" id="IPR036890">
    <property type="entry name" value="HATPase_C_sf"/>
</dbReference>
<name>A0A195BJ76_9HYME</name>
<dbReference type="Pfam" id="PF13589">
    <property type="entry name" value="HATPase_c_3"/>
    <property type="match status" value="1"/>
</dbReference>
<evidence type="ECO:0000313" key="4">
    <source>
        <dbReference type="Proteomes" id="UP000078540"/>
    </source>
</evidence>
<keyword evidence="4" id="KW-1185">Reference proteome</keyword>
<dbReference type="STRING" id="520822.A0A195BJ76"/>
<organism evidence="3 4">
    <name type="scientific">Atta colombica</name>
    <dbReference type="NCBI Taxonomy" id="520822"/>
    <lineage>
        <taxon>Eukaryota</taxon>
        <taxon>Metazoa</taxon>
        <taxon>Ecdysozoa</taxon>
        <taxon>Arthropoda</taxon>
        <taxon>Hexapoda</taxon>
        <taxon>Insecta</taxon>
        <taxon>Pterygota</taxon>
        <taxon>Neoptera</taxon>
        <taxon>Endopterygota</taxon>
        <taxon>Hymenoptera</taxon>
        <taxon>Apocrita</taxon>
        <taxon>Aculeata</taxon>
        <taxon>Formicoidea</taxon>
        <taxon>Formicidae</taxon>
        <taxon>Myrmicinae</taxon>
        <taxon>Atta</taxon>
    </lineage>
</organism>
<dbReference type="InterPro" id="IPR014790">
    <property type="entry name" value="MutL_C"/>
</dbReference>
<dbReference type="EMBL" id="KQ976455">
    <property type="protein sequence ID" value="KYM85164.1"/>
    <property type="molecule type" value="Genomic_DNA"/>
</dbReference>
<evidence type="ECO:0000259" key="2">
    <source>
        <dbReference type="SMART" id="SM00853"/>
    </source>
</evidence>
<dbReference type="InterPro" id="IPR042121">
    <property type="entry name" value="MutL_C_regsub"/>
</dbReference>
<feature type="domain" description="MutL C-terminal dimerisation" evidence="2">
    <location>
        <begin position="450"/>
        <end position="610"/>
    </location>
</feature>
<dbReference type="InterPro" id="IPR037198">
    <property type="entry name" value="MutL_C_sf"/>
</dbReference>
<protein>
    <submittedName>
        <fullName evidence="3">DNA mismatch repair protein Mlh3</fullName>
    </submittedName>
</protein>
<sequence>MQDNAEQSTVQTLMMSNIASFERCVIKLVANSLNAHAAAIAIRIHATKREIQVIDNGVGIPKNMLKHIAKYNAEVIGDQQQVCKLFESNNLADIRRSADRLTITSRHQHSEETFMKVFEMGSSFNLKQVEQRPSCGTTVSIYGFHEMPHKKWDTSIICFFIAAIAVTKLEVSFSIRDDERKKVVLRIAKPHNSIEVLRTLVGKNLPLNHVWSIQCGPERNNNYHGYVGLSDKNAMQWIFLNHRPIYCPLILKLIKIVFEEKLNLFSDQKSNARDPYDENVFILFFLTFSQKEFTHITENGKIMFYDMQKVLNTVKNCAFEYLTSMKRASYENKAMKKMHNDIYKMQENSMNFDIANNSIKSDTIYCDSNNNNHTINMISPLSEWSNWTYYTNNKKRDTRNIFPENDICFRQFFELVENCQHEQIVVHPCKLKQKLCEFRLSQASLKCIKIINQVNNEFIAAWMMWNEMKILLMIDQHAIHERIRYENLLLKYKVQNENELLSVNLRDSLSMEFPIEMCNLFLCNQILLKKYGISLGSLKENTLLIRTVPQCLVTNNDLHNREKILPKISGLLNDVIKNCNTSQMNALPLTIHNAIASEACHGAIKFGDKLTLEECTSLIQLLKNMKFPNRCAHGRPTIIPVIEFSELERRSTRIPKVSTKIFPFDFIIGNTNLNDS</sequence>
<dbReference type="GO" id="GO:0140664">
    <property type="term" value="F:ATP-dependent DNA damage sensor activity"/>
    <property type="evidence" value="ECO:0007669"/>
    <property type="project" value="InterPro"/>
</dbReference>
<dbReference type="Gene3D" id="3.30.1540.20">
    <property type="entry name" value="MutL, C-terminal domain, dimerisation subdomain"/>
    <property type="match status" value="1"/>
</dbReference>
<dbReference type="Gene3D" id="3.30.565.10">
    <property type="entry name" value="Histidine kinase-like ATPase, C-terminal domain"/>
    <property type="match status" value="1"/>
</dbReference>